<protein>
    <recommendedName>
        <fullName evidence="1">Complex 1 LYR protein domain-containing protein</fullName>
    </recommendedName>
</protein>
<dbReference type="PANTHER" id="PTHR47158">
    <property type="entry name" value="OS08G0239000 PROTEIN"/>
    <property type="match status" value="1"/>
</dbReference>
<accession>A0AAV1IMD1</accession>
<proteinExistence type="predicted"/>
<dbReference type="AlphaFoldDB" id="A0AAV1IMD1"/>
<evidence type="ECO:0000313" key="3">
    <source>
        <dbReference type="Proteomes" id="UP001314263"/>
    </source>
</evidence>
<gene>
    <name evidence="2" type="ORF">CVIRNUC_011198</name>
</gene>
<dbReference type="InterPro" id="IPR008011">
    <property type="entry name" value="Complex1_LYR_dom"/>
</dbReference>
<keyword evidence="3" id="KW-1185">Reference proteome</keyword>
<organism evidence="2 3">
    <name type="scientific">Coccomyxa viridis</name>
    <dbReference type="NCBI Taxonomy" id="1274662"/>
    <lineage>
        <taxon>Eukaryota</taxon>
        <taxon>Viridiplantae</taxon>
        <taxon>Chlorophyta</taxon>
        <taxon>core chlorophytes</taxon>
        <taxon>Trebouxiophyceae</taxon>
        <taxon>Trebouxiophyceae incertae sedis</taxon>
        <taxon>Coccomyxaceae</taxon>
        <taxon>Coccomyxa</taxon>
    </lineage>
</organism>
<comment type="caution">
    <text evidence="2">The sequence shown here is derived from an EMBL/GenBank/DDBJ whole genome shotgun (WGS) entry which is preliminary data.</text>
</comment>
<sequence length="104" mass="11884">MAASAGEVMSIYRALLRYGSKFPNYNVREYVLRRAKQDFRQHRDDADNAAVVKEAKHFLEVVKRQAVVYSMYARKHKSIMDIPLTQILRDQADIPASSLKTPGA</sequence>
<dbReference type="GO" id="GO:0016226">
    <property type="term" value="P:iron-sulfur cluster assembly"/>
    <property type="evidence" value="ECO:0007669"/>
    <property type="project" value="InterPro"/>
</dbReference>
<reference evidence="2 3" key="1">
    <citation type="submission" date="2023-10" db="EMBL/GenBank/DDBJ databases">
        <authorList>
            <person name="Maclean D."/>
            <person name="Macfadyen A."/>
        </authorList>
    </citation>
    <scope>NUCLEOTIDE SEQUENCE [LARGE SCALE GENOMIC DNA]</scope>
</reference>
<dbReference type="CDD" id="cd20264">
    <property type="entry name" value="Complex1_LYR_LYRM4"/>
    <property type="match status" value="1"/>
</dbReference>
<evidence type="ECO:0000313" key="2">
    <source>
        <dbReference type="EMBL" id="CAK0787976.1"/>
    </source>
</evidence>
<feature type="domain" description="Complex 1 LYR protein" evidence="1">
    <location>
        <begin position="7"/>
        <end position="51"/>
    </location>
</feature>
<dbReference type="Pfam" id="PF05347">
    <property type="entry name" value="Complex1_LYR"/>
    <property type="match status" value="1"/>
</dbReference>
<name>A0AAV1IMD1_9CHLO</name>
<evidence type="ECO:0000259" key="1">
    <source>
        <dbReference type="Pfam" id="PF05347"/>
    </source>
</evidence>
<dbReference type="Proteomes" id="UP001314263">
    <property type="component" value="Unassembled WGS sequence"/>
</dbReference>
<dbReference type="EMBL" id="CAUYUE010000018">
    <property type="protein sequence ID" value="CAK0787976.1"/>
    <property type="molecule type" value="Genomic_DNA"/>
</dbReference>
<dbReference type="InterPro" id="IPR045297">
    <property type="entry name" value="Complex1_LYR_LYRM4"/>
</dbReference>
<dbReference type="PANTHER" id="PTHR47158:SF1">
    <property type="entry name" value="OS08G0239000 PROTEIN"/>
    <property type="match status" value="1"/>
</dbReference>